<evidence type="ECO:0000259" key="3">
    <source>
        <dbReference type="PROSITE" id="PS50245"/>
    </source>
</evidence>
<comment type="caution">
    <text evidence="4">The sequence shown here is derived from an EMBL/GenBank/DDBJ whole genome shotgun (WGS) entry which is preliminary data.</text>
</comment>
<dbReference type="InterPro" id="IPR001623">
    <property type="entry name" value="DnaJ_domain"/>
</dbReference>
<dbReference type="PROSITE" id="PS50076">
    <property type="entry name" value="DNAJ_2"/>
    <property type="match status" value="1"/>
</dbReference>
<dbReference type="OrthoDB" id="2130750at2759"/>
<evidence type="ECO:0000256" key="1">
    <source>
        <dbReference type="SAM" id="MobiDB-lite"/>
    </source>
</evidence>
<dbReference type="EMBL" id="JAGDFM010000530">
    <property type="protein sequence ID" value="KAG7377409.1"/>
    <property type="molecule type" value="Genomic_DNA"/>
</dbReference>
<dbReference type="PROSITE" id="PS50245">
    <property type="entry name" value="CAP_GLY_2"/>
    <property type="match status" value="1"/>
</dbReference>
<evidence type="ECO:0008006" key="6">
    <source>
        <dbReference type="Google" id="ProtNLM"/>
    </source>
</evidence>
<reference evidence="4" key="1">
    <citation type="submission" date="2021-02" db="EMBL/GenBank/DDBJ databases">
        <authorList>
            <person name="Palmer J.M."/>
        </authorList>
    </citation>
    <scope>NUCLEOTIDE SEQUENCE</scope>
    <source>
        <strain evidence="4">SCRP734</strain>
    </source>
</reference>
<evidence type="ECO:0000259" key="2">
    <source>
        <dbReference type="PROSITE" id="PS50076"/>
    </source>
</evidence>
<accession>A0A8T1VBC5</accession>
<name>A0A8T1VBC5_9STRA</name>
<evidence type="ECO:0000313" key="5">
    <source>
        <dbReference type="Proteomes" id="UP000694044"/>
    </source>
</evidence>
<dbReference type="SMART" id="SM00271">
    <property type="entry name" value="DnaJ"/>
    <property type="match status" value="1"/>
</dbReference>
<dbReference type="SMART" id="SM01052">
    <property type="entry name" value="CAP_GLY"/>
    <property type="match status" value="1"/>
</dbReference>
<dbReference type="Pfam" id="PF00226">
    <property type="entry name" value="DnaJ"/>
    <property type="match status" value="1"/>
</dbReference>
<dbReference type="CDD" id="cd06257">
    <property type="entry name" value="DnaJ"/>
    <property type="match status" value="1"/>
</dbReference>
<evidence type="ECO:0000313" key="4">
    <source>
        <dbReference type="EMBL" id="KAG7377409.1"/>
    </source>
</evidence>
<proteinExistence type="predicted"/>
<dbReference type="Proteomes" id="UP000694044">
    <property type="component" value="Unassembled WGS sequence"/>
</dbReference>
<feature type="domain" description="CAP-Gly" evidence="3">
    <location>
        <begin position="270"/>
        <end position="312"/>
    </location>
</feature>
<dbReference type="InterPro" id="IPR000938">
    <property type="entry name" value="CAP-Gly_domain"/>
</dbReference>
<dbReference type="AlphaFoldDB" id="A0A8T1VBC5"/>
<keyword evidence="5" id="KW-1185">Reference proteome</keyword>
<dbReference type="Pfam" id="PF01302">
    <property type="entry name" value="CAP_GLY"/>
    <property type="match status" value="1"/>
</dbReference>
<feature type="domain" description="J" evidence="2">
    <location>
        <begin position="7"/>
        <end position="78"/>
    </location>
</feature>
<feature type="region of interest" description="Disordered" evidence="1">
    <location>
        <begin position="116"/>
        <end position="139"/>
    </location>
</feature>
<organism evidence="4 5">
    <name type="scientific">Phytophthora pseudosyringae</name>
    <dbReference type="NCBI Taxonomy" id="221518"/>
    <lineage>
        <taxon>Eukaryota</taxon>
        <taxon>Sar</taxon>
        <taxon>Stramenopiles</taxon>
        <taxon>Oomycota</taxon>
        <taxon>Peronosporomycetes</taxon>
        <taxon>Peronosporales</taxon>
        <taxon>Peronosporaceae</taxon>
        <taxon>Phytophthora</taxon>
    </lineage>
</organism>
<sequence>MAMSIQEAFNVLGLTRDASPDEVKKAYRTLALQFHPDKNPDPAATATFQQLSAAYKRVDDYLKRGPNADNQTFEDFFGGAAEFGDFDEEGFDFDDLGVPSMEEMLFMFDMLFGSPPQATRRSGGPARRKKGKKSGEGGVRVNFRRKGGRQRDPPGFPSYIDREFMDMFAHGMTFDDPDLELSDLEGEFMSMASFFASSGMPFDSAVPSWISKEEKKQKTQVKKGPFQRSEVEASQNQRAQFAKKTPTPAPTIGSKVCIHGKHSGVVMFTGHVHYAKGEFVGVALSSPQGKNDGSIKGVRYFECSPSHGLMVRPSDVTLAA</sequence>
<protein>
    <recommendedName>
        <fullName evidence="6">J domain-containing protein</fullName>
    </recommendedName>
</protein>
<dbReference type="PROSITE" id="PS00845">
    <property type="entry name" value="CAP_GLY_1"/>
    <property type="match status" value="1"/>
</dbReference>
<dbReference type="PANTHER" id="PTHR43908">
    <property type="entry name" value="AT29763P-RELATED"/>
    <property type="match status" value="1"/>
</dbReference>
<dbReference type="InterPro" id="IPR051100">
    <property type="entry name" value="DnaJ_subfamily_B/C"/>
</dbReference>
<gene>
    <name evidence="4" type="ORF">PHYPSEUDO_011727</name>
</gene>